<keyword evidence="3" id="KW-1185">Reference proteome</keyword>
<feature type="compositionally biased region" description="Polar residues" evidence="1">
    <location>
        <begin position="48"/>
        <end position="63"/>
    </location>
</feature>
<name>A0AAN8XLP1_HALRR</name>
<feature type="region of interest" description="Disordered" evidence="1">
    <location>
        <begin position="21"/>
        <end position="73"/>
    </location>
</feature>
<evidence type="ECO:0000313" key="3">
    <source>
        <dbReference type="Proteomes" id="UP001381693"/>
    </source>
</evidence>
<evidence type="ECO:0000256" key="1">
    <source>
        <dbReference type="SAM" id="MobiDB-lite"/>
    </source>
</evidence>
<proteinExistence type="predicted"/>
<accession>A0AAN8XLP1</accession>
<sequence>MRMCVPSSYLRHTPYSPATGELASEVAASHPMAQASTSTKHPMEHGSDTSSEPSSPVAKTSKCNEAPQCKAPD</sequence>
<dbReference type="Proteomes" id="UP001381693">
    <property type="component" value="Unassembled WGS sequence"/>
</dbReference>
<reference evidence="2 3" key="1">
    <citation type="submission" date="2023-11" db="EMBL/GenBank/DDBJ databases">
        <title>Halocaridina rubra genome assembly.</title>
        <authorList>
            <person name="Smith C."/>
        </authorList>
    </citation>
    <scope>NUCLEOTIDE SEQUENCE [LARGE SCALE GENOMIC DNA]</scope>
    <source>
        <strain evidence="2">EP-1</strain>
        <tissue evidence="2">Whole</tissue>
    </source>
</reference>
<organism evidence="2 3">
    <name type="scientific">Halocaridina rubra</name>
    <name type="common">Hawaiian red shrimp</name>
    <dbReference type="NCBI Taxonomy" id="373956"/>
    <lineage>
        <taxon>Eukaryota</taxon>
        <taxon>Metazoa</taxon>
        <taxon>Ecdysozoa</taxon>
        <taxon>Arthropoda</taxon>
        <taxon>Crustacea</taxon>
        <taxon>Multicrustacea</taxon>
        <taxon>Malacostraca</taxon>
        <taxon>Eumalacostraca</taxon>
        <taxon>Eucarida</taxon>
        <taxon>Decapoda</taxon>
        <taxon>Pleocyemata</taxon>
        <taxon>Caridea</taxon>
        <taxon>Atyoidea</taxon>
        <taxon>Atyidae</taxon>
        <taxon>Halocaridina</taxon>
    </lineage>
</organism>
<comment type="caution">
    <text evidence="2">The sequence shown here is derived from an EMBL/GenBank/DDBJ whole genome shotgun (WGS) entry which is preliminary data.</text>
</comment>
<evidence type="ECO:0000313" key="2">
    <source>
        <dbReference type="EMBL" id="KAK7082243.1"/>
    </source>
</evidence>
<dbReference type="AlphaFoldDB" id="A0AAN8XLP1"/>
<gene>
    <name evidence="2" type="ORF">SK128_013994</name>
</gene>
<protein>
    <submittedName>
        <fullName evidence="2">Uncharacterized protein</fullName>
    </submittedName>
</protein>
<dbReference type="EMBL" id="JAXCGZ010004118">
    <property type="protein sequence ID" value="KAK7082243.1"/>
    <property type="molecule type" value="Genomic_DNA"/>
</dbReference>